<reference evidence="1 2" key="2">
    <citation type="submission" date="2009-03" db="EMBL/GenBank/DDBJ databases">
        <title>Draft genome sequence of Roseburia inulinivorans (DSM 16841).</title>
        <authorList>
            <person name="Sudarsanam P."/>
            <person name="Ley R."/>
            <person name="Guruge J."/>
            <person name="Turnbaugh P.J."/>
            <person name="Mahowald M."/>
            <person name="Liep D."/>
            <person name="Gordon J."/>
        </authorList>
    </citation>
    <scope>NUCLEOTIDE SEQUENCE [LARGE SCALE GENOMIC DNA]</scope>
    <source>
        <strain evidence="1 2">DSM 16841</strain>
    </source>
</reference>
<accession>C0FWA3</accession>
<organism evidence="1 2">
    <name type="scientific">Roseburia inulinivorans DSM 16841</name>
    <dbReference type="NCBI Taxonomy" id="622312"/>
    <lineage>
        <taxon>Bacteria</taxon>
        <taxon>Bacillati</taxon>
        <taxon>Bacillota</taxon>
        <taxon>Clostridia</taxon>
        <taxon>Lachnospirales</taxon>
        <taxon>Lachnospiraceae</taxon>
        <taxon>Roseburia</taxon>
    </lineage>
</organism>
<dbReference type="EMBL" id="ACFY01000117">
    <property type="protein sequence ID" value="EEG93082.1"/>
    <property type="molecule type" value="Genomic_DNA"/>
</dbReference>
<protein>
    <submittedName>
        <fullName evidence="1">Uncharacterized protein</fullName>
    </submittedName>
</protein>
<evidence type="ECO:0000313" key="1">
    <source>
        <dbReference type="EMBL" id="EEG93082.1"/>
    </source>
</evidence>
<sequence>MSIIKLEKYKKIFKDKNNYINFAKYSENIKSIKNISRNEKSICRTTLQNIRWEGTGKHFFHIIK</sequence>
<evidence type="ECO:0000313" key="2">
    <source>
        <dbReference type="Proteomes" id="UP000003561"/>
    </source>
</evidence>
<reference evidence="1 2" key="1">
    <citation type="submission" date="2009-02" db="EMBL/GenBank/DDBJ databases">
        <authorList>
            <person name="Fulton L."/>
            <person name="Clifton S."/>
            <person name="Fulton B."/>
            <person name="Xu J."/>
            <person name="Minx P."/>
            <person name="Pepin K.H."/>
            <person name="Johnson M."/>
            <person name="Bhonagiri V."/>
            <person name="Nash W.E."/>
            <person name="Mardis E.R."/>
            <person name="Wilson R.K."/>
        </authorList>
    </citation>
    <scope>NUCLEOTIDE SEQUENCE [LARGE SCALE GENOMIC DNA]</scope>
    <source>
        <strain evidence="1 2">DSM 16841</strain>
    </source>
</reference>
<proteinExistence type="predicted"/>
<dbReference type="Proteomes" id="UP000003561">
    <property type="component" value="Unassembled WGS sequence"/>
</dbReference>
<name>C0FWA3_9FIRM</name>
<comment type="caution">
    <text evidence="1">The sequence shown here is derived from an EMBL/GenBank/DDBJ whole genome shotgun (WGS) entry which is preliminary data.</text>
</comment>
<dbReference type="AlphaFoldDB" id="C0FWA3"/>
<gene>
    <name evidence="1" type="ORF">ROSEINA2194_03030</name>
</gene>